<protein>
    <submittedName>
        <fullName evidence="1">Uncharacterized protein</fullName>
    </submittedName>
</protein>
<proteinExistence type="predicted"/>
<keyword evidence="2" id="KW-1185">Reference proteome</keyword>
<sequence>MERRFSSRNIFQTLDFFVTEGFDIEEEFDNSDLDPDYIESGISKRSKSTAFPEQGDLRLSGLLSGQSVLNKVVRMDGGYNTHRVQQTTAQEGHTK</sequence>
<evidence type="ECO:0000313" key="1">
    <source>
        <dbReference type="EMBL" id="GFO47345.1"/>
    </source>
</evidence>
<dbReference type="AlphaFoldDB" id="A0AAV4DTP0"/>
<name>A0AAV4DTP0_9GAST</name>
<organism evidence="1 2">
    <name type="scientific">Plakobranchus ocellatus</name>
    <dbReference type="NCBI Taxonomy" id="259542"/>
    <lineage>
        <taxon>Eukaryota</taxon>
        <taxon>Metazoa</taxon>
        <taxon>Spiralia</taxon>
        <taxon>Lophotrochozoa</taxon>
        <taxon>Mollusca</taxon>
        <taxon>Gastropoda</taxon>
        <taxon>Heterobranchia</taxon>
        <taxon>Euthyneura</taxon>
        <taxon>Panpulmonata</taxon>
        <taxon>Sacoglossa</taxon>
        <taxon>Placobranchoidea</taxon>
        <taxon>Plakobranchidae</taxon>
        <taxon>Plakobranchus</taxon>
    </lineage>
</organism>
<dbReference type="EMBL" id="BLXT01008305">
    <property type="protein sequence ID" value="GFO47345.1"/>
    <property type="molecule type" value="Genomic_DNA"/>
</dbReference>
<dbReference type="Proteomes" id="UP000735302">
    <property type="component" value="Unassembled WGS sequence"/>
</dbReference>
<reference evidence="1 2" key="1">
    <citation type="journal article" date="2021" name="Elife">
        <title>Chloroplast acquisition without the gene transfer in kleptoplastic sea slugs, Plakobranchus ocellatus.</title>
        <authorList>
            <person name="Maeda T."/>
            <person name="Takahashi S."/>
            <person name="Yoshida T."/>
            <person name="Shimamura S."/>
            <person name="Takaki Y."/>
            <person name="Nagai Y."/>
            <person name="Toyoda A."/>
            <person name="Suzuki Y."/>
            <person name="Arimoto A."/>
            <person name="Ishii H."/>
            <person name="Satoh N."/>
            <person name="Nishiyama T."/>
            <person name="Hasebe M."/>
            <person name="Maruyama T."/>
            <person name="Minagawa J."/>
            <person name="Obokata J."/>
            <person name="Shigenobu S."/>
        </authorList>
    </citation>
    <scope>NUCLEOTIDE SEQUENCE [LARGE SCALE GENOMIC DNA]</scope>
</reference>
<comment type="caution">
    <text evidence="1">The sequence shown here is derived from an EMBL/GenBank/DDBJ whole genome shotgun (WGS) entry which is preliminary data.</text>
</comment>
<evidence type="ECO:0000313" key="2">
    <source>
        <dbReference type="Proteomes" id="UP000735302"/>
    </source>
</evidence>
<gene>
    <name evidence="1" type="ORF">PoB_007385000</name>
</gene>
<accession>A0AAV4DTP0</accession>